<proteinExistence type="predicted"/>
<protein>
    <submittedName>
        <fullName evidence="1">Putative phage protein (Predicted DNA packaging)</fullName>
    </submittedName>
</protein>
<dbReference type="NCBIfam" id="TIGR01560">
    <property type="entry name" value="put_DNA_pack"/>
    <property type="match status" value="1"/>
</dbReference>
<dbReference type="OrthoDB" id="5654at2"/>
<organism evidence="1 2">
    <name type="scientific">Pseudogracilibacillus auburnensis</name>
    <dbReference type="NCBI Taxonomy" id="1494959"/>
    <lineage>
        <taxon>Bacteria</taxon>
        <taxon>Bacillati</taxon>
        <taxon>Bacillota</taxon>
        <taxon>Bacilli</taxon>
        <taxon>Bacillales</taxon>
        <taxon>Bacillaceae</taxon>
        <taxon>Pseudogracilibacillus</taxon>
    </lineage>
</organism>
<evidence type="ECO:0000313" key="2">
    <source>
        <dbReference type="Proteomes" id="UP000247978"/>
    </source>
</evidence>
<keyword evidence="2" id="KW-1185">Reference proteome</keyword>
<accession>A0A2V3WJ67</accession>
<reference evidence="1 2" key="1">
    <citation type="submission" date="2018-05" db="EMBL/GenBank/DDBJ databases">
        <title>Genomic Encyclopedia of Type Strains, Phase IV (KMG-IV): sequencing the most valuable type-strain genomes for metagenomic binning, comparative biology and taxonomic classification.</title>
        <authorList>
            <person name="Goeker M."/>
        </authorList>
    </citation>
    <scope>NUCLEOTIDE SEQUENCE [LARGE SCALE GENOMIC DNA]</scope>
    <source>
        <strain evidence="1 2">DSM 28556</strain>
    </source>
</reference>
<evidence type="ECO:0000313" key="1">
    <source>
        <dbReference type="EMBL" id="PXW88819.1"/>
    </source>
</evidence>
<dbReference type="CDD" id="cd08054">
    <property type="entry name" value="gp6"/>
    <property type="match status" value="1"/>
</dbReference>
<comment type="caution">
    <text evidence="1">The sequence shown here is derived from an EMBL/GenBank/DDBJ whole genome shotgun (WGS) entry which is preliminary data.</text>
</comment>
<name>A0A2V3WJ67_9BACI</name>
<dbReference type="Gene3D" id="1.10.3230.30">
    <property type="entry name" value="Phage gp6-like head-tail connector protein"/>
    <property type="match status" value="1"/>
</dbReference>
<dbReference type="InterPro" id="IPR021146">
    <property type="entry name" value="Phage_gp6-like_head-tail"/>
</dbReference>
<dbReference type="EMBL" id="QJJQ01000003">
    <property type="protein sequence ID" value="PXW88819.1"/>
    <property type="molecule type" value="Genomic_DNA"/>
</dbReference>
<dbReference type="InterPro" id="IPR006450">
    <property type="entry name" value="Phage_HK97_gp6-like"/>
</dbReference>
<dbReference type="AlphaFoldDB" id="A0A2V3WJ67"/>
<dbReference type="Proteomes" id="UP000247978">
    <property type="component" value="Unassembled WGS sequence"/>
</dbReference>
<sequence length="105" mass="12525">MTKEELEKLKRYLRIDYLDDEEENDLKNFYQRAKISIKNKVGHIDFSNADAKEQFEQACALLVEHWYDNRQAFRIGNASYEIPHSLDSILRELRYCYVGDSNETN</sequence>
<gene>
    <name evidence="1" type="ORF">DFR56_103325</name>
</gene>
<dbReference type="RefSeq" id="WP_110394639.1">
    <property type="nucleotide sequence ID" value="NZ_JADIJL010000015.1"/>
</dbReference>
<dbReference type="Pfam" id="PF05135">
    <property type="entry name" value="Phage_connect_1"/>
    <property type="match status" value="1"/>
</dbReference>